<dbReference type="Proteomes" id="UP000632766">
    <property type="component" value="Unassembled WGS sequence"/>
</dbReference>
<comment type="caution">
    <text evidence="1">The sequence shown here is derived from an EMBL/GenBank/DDBJ whole genome shotgun (WGS) entry which is preliminary data.</text>
</comment>
<keyword evidence="2" id="KW-1185">Reference proteome</keyword>
<protein>
    <submittedName>
        <fullName evidence="1">Uncharacterized protein</fullName>
    </submittedName>
</protein>
<dbReference type="EMBL" id="JAECZC010000019">
    <property type="protein sequence ID" value="MBH8563090.1"/>
    <property type="molecule type" value="Genomic_DNA"/>
</dbReference>
<evidence type="ECO:0000313" key="2">
    <source>
        <dbReference type="Proteomes" id="UP000632766"/>
    </source>
</evidence>
<reference evidence="1 2" key="1">
    <citation type="journal article" date="2021" name="Int. J. Syst. Evol. Microbiol.">
        <title>Amazonocrinis nigriterrae gen. nov., sp. nov., Atlanticothrix silvestris gen. nov., sp. nov. and Dendronalium phyllosphericum gen. nov., sp. nov., nostocacean cyanobacteria from Brazilian environments.</title>
        <authorList>
            <person name="Alvarenga D.O."/>
            <person name="Andreote A.P.D."/>
            <person name="Branco L.H.Z."/>
            <person name="Delbaje E."/>
            <person name="Cruz R.B."/>
            <person name="Varani A.M."/>
            <person name="Fiore M.F."/>
        </authorList>
    </citation>
    <scope>NUCLEOTIDE SEQUENCE [LARGE SCALE GENOMIC DNA]</scope>
    <source>
        <strain evidence="1 2">CENA67</strain>
    </source>
</reference>
<sequence length="64" mass="7578">MRRSLIEKSAAFFTLQPVVMEYLTDRLIFETRKNIISSELEFLNCYALMEATAKDYVREAQILR</sequence>
<dbReference type="RefSeq" id="WP_198124984.1">
    <property type="nucleotide sequence ID" value="NZ_JAECZC010000019.1"/>
</dbReference>
<dbReference type="AlphaFoldDB" id="A0A8J7HTL2"/>
<evidence type="ECO:0000313" key="1">
    <source>
        <dbReference type="EMBL" id="MBH8563090.1"/>
    </source>
</evidence>
<name>A0A8J7HTL2_9NOST</name>
<accession>A0A8J7HTL2</accession>
<organism evidence="1 2">
    <name type="scientific">Amazonocrinis nigriterrae CENA67</name>
    <dbReference type="NCBI Taxonomy" id="2794033"/>
    <lineage>
        <taxon>Bacteria</taxon>
        <taxon>Bacillati</taxon>
        <taxon>Cyanobacteriota</taxon>
        <taxon>Cyanophyceae</taxon>
        <taxon>Nostocales</taxon>
        <taxon>Nostocaceae</taxon>
        <taxon>Amazonocrinis</taxon>
        <taxon>Amazonocrinis nigriterrae</taxon>
    </lineage>
</organism>
<gene>
    <name evidence="1" type="ORF">I8748_13010</name>
</gene>
<proteinExistence type="predicted"/>